<evidence type="ECO:0000256" key="16">
    <source>
        <dbReference type="ARBA" id="ARBA00023251"/>
    </source>
</evidence>
<comment type="similarity">
    <text evidence="5 23">In the N-terminal section; belongs to the glycosyltransferase 51 family.</text>
</comment>
<evidence type="ECO:0000256" key="2">
    <source>
        <dbReference type="ARBA" id="ARBA00004236"/>
    </source>
</evidence>
<dbReference type="RefSeq" id="WP_197702558.1">
    <property type="nucleotide sequence ID" value="NZ_AP014879.1"/>
</dbReference>
<evidence type="ECO:0000313" key="29">
    <source>
        <dbReference type="Proteomes" id="UP000243180"/>
    </source>
</evidence>
<evidence type="ECO:0000256" key="18">
    <source>
        <dbReference type="ARBA" id="ARBA00023316"/>
    </source>
</evidence>
<evidence type="ECO:0000256" key="7">
    <source>
        <dbReference type="ARBA" id="ARBA00022475"/>
    </source>
</evidence>
<keyword evidence="29" id="KW-1185">Reference proteome</keyword>
<evidence type="ECO:0000256" key="17">
    <source>
        <dbReference type="ARBA" id="ARBA00023268"/>
    </source>
</evidence>
<dbReference type="GO" id="GO:0009274">
    <property type="term" value="C:peptidoglycan-based cell wall"/>
    <property type="evidence" value="ECO:0007669"/>
    <property type="project" value="UniProtKB-UniRule"/>
</dbReference>
<dbReference type="InterPro" id="IPR001460">
    <property type="entry name" value="PCN-bd_Tpept"/>
</dbReference>
<keyword evidence="11 23" id="KW-0808">Transferase</keyword>
<dbReference type="FunCoup" id="A0A1B4XGA3">
    <property type="interactions" value="146"/>
</dbReference>
<evidence type="ECO:0000256" key="1">
    <source>
        <dbReference type="ARBA" id="ARBA00002624"/>
    </source>
</evidence>
<dbReference type="Gene3D" id="1.10.3810.10">
    <property type="entry name" value="Biosynthetic peptidoglycan transglycosylase-like"/>
    <property type="match status" value="1"/>
</dbReference>
<dbReference type="SUPFAM" id="SSF56601">
    <property type="entry name" value="beta-lactamase/transpeptidase-like"/>
    <property type="match status" value="1"/>
</dbReference>
<keyword evidence="15" id="KW-0472">Membrane</keyword>
<dbReference type="InterPro" id="IPR036950">
    <property type="entry name" value="PBP_transglycosylase"/>
</dbReference>
<dbReference type="GO" id="GO:0005886">
    <property type="term" value="C:plasma membrane"/>
    <property type="evidence" value="ECO:0007669"/>
    <property type="project" value="UniProtKB-SubCell"/>
</dbReference>
<evidence type="ECO:0000256" key="14">
    <source>
        <dbReference type="ARBA" id="ARBA00022984"/>
    </source>
</evidence>
<evidence type="ECO:0000259" key="27">
    <source>
        <dbReference type="Pfam" id="PF14814"/>
    </source>
</evidence>
<comment type="function">
    <text evidence="1 23">Cell wall formation. Synthesis of cross-linked peptidoglycan from the lipid intermediates. The enzyme has a penicillin-insensitive transglycosylase N-terminal domain (formation of linear glycan strands) and a penicillin-sensitive transpeptidase C-terminal domain (cross-linking of the peptide subunits).</text>
</comment>
<keyword evidence="17" id="KW-0511">Multifunctional enzyme</keyword>
<reference evidence="28 29" key="1">
    <citation type="submission" date="2015-05" db="EMBL/GenBank/DDBJ databases">
        <title>Complete genome sequence of a sulfur-oxidizing gammaproteobacterium strain HA5.</title>
        <authorList>
            <person name="Miura A."/>
            <person name="Kojima H."/>
            <person name="Fukui M."/>
        </authorList>
    </citation>
    <scope>NUCLEOTIDE SEQUENCE [LARGE SCALE GENOMIC DNA]</scope>
    <source>
        <strain evidence="28 29">HA5</strain>
    </source>
</reference>
<evidence type="ECO:0000256" key="22">
    <source>
        <dbReference type="NCBIfam" id="TIGR02071"/>
    </source>
</evidence>
<dbReference type="NCBIfam" id="TIGR02071">
    <property type="entry name" value="PBP_1b"/>
    <property type="match status" value="1"/>
</dbReference>
<dbReference type="GO" id="GO:0071555">
    <property type="term" value="P:cell wall organization"/>
    <property type="evidence" value="ECO:0007669"/>
    <property type="project" value="UniProtKB-UniRule"/>
</dbReference>
<dbReference type="GO" id="GO:0009002">
    <property type="term" value="F:serine-type D-Ala-D-Ala carboxypeptidase activity"/>
    <property type="evidence" value="ECO:0007669"/>
    <property type="project" value="UniProtKB-EC"/>
</dbReference>
<dbReference type="UniPathway" id="UPA00219"/>
<dbReference type="Proteomes" id="UP000243180">
    <property type="component" value="Chromosome"/>
</dbReference>
<protein>
    <recommendedName>
        <fullName evidence="6 22">Penicillin-binding protein 1B</fullName>
        <shortName evidence="23">PBP-1b</shortName>
        <shortName evidence="23">PBP1b</shortName>
    </recommendedName>
    <alternativeName>
        <fullName evidence="19 23">Murein polymerase</fullName>
    </alternativeName>
</protein>
<evidence type="ECO:0000313" key="28">
    <source>
        <dbReference type="EMBL" id="BAV33819.1"/>
    </source>
</evidence>
<keyword evidence="10 23" id="KW-0328">Glycosyltransferase</keyword>
<evidence type="ECO:0000256" key="5">
    <source>
        <dbReference type="ARBA" id="ARBA00007739"/>
    </source>
</evidence>
<keyword evidence="9" id="KW-0645">Protease</keyword>
<comment type="similarity">
    <text evidence="4 23">In the C-terminal section; belongs to the transpeptidase family.</text>
</comment>
<dbReference type="GO" id="GO:0008360">
    <property type="term" value="P:regulation of cell shape"/>
    <property type="evidence" value="ECO:0007669"/>
    <property type="project" value="UniProtKB-UniRule"/>
</dbReference>
<organism evidence="28 29">
    <name type="scientific">Sulfuricaulis limicola</name>
    <dbReference type="NCBI Taxonomy" id="1620215"/>
    <lineage>
        <taxon>Bacteria</taxon>
        <taxon>Pseudomonadati</taxon>
        <taxon>Pseudomonadota</taxon>
        <taxon>Gammaproteobacteria</taxon>
        <taxon>Acidiferrobacterales</taxon>
        <taxon>Acidiferrobacteraceae</taxon>
        <taxon>Sulfuricaulis</taxon>
    </lineage>
</organism>
<dbReference type="InterPro" id="IPR028166">
    <property type="entry name" value="UB2H"/>
</dbReference>
<dbReference type="GO" id="GO:0009252">
    <property type="term" value="P:peptidoglycan biosynthetic process"/>
    <property type="evidence" value="ECO:0007669"/>
    <property type="project" value="UniProtKB-UniRule"/>
</dbReference>
<dbReference type="InterPro" id="IPR001264">
    <property type="entry name" value="Glyco_trans_51"/>
</dbReference>
<evidence type="ECO:0000256" key="6">
    <source>
        <dbReference type="ARBA" id="ARBA00018637"/>
    </source>
</evidence>
<dbReference type="Pfam" id="PF00905">
    <property type="entry name" value="Transpeptidase"/>
    <property type="match status" value="1"/>
</dbReference>
<dbReference type="GO" id="GO:0008955">
    <property type="term" value="F:peptidoglycan glycosyltransferase activity"/>
    <property type="evidence" value="ECO:0007669"/>
    <property type="project" value="UniProtKB-UniRule"/>
</dbReference>
<dbReference type="GO" id="GO:0046677">
    <property type="term" value="P:response to antibiotic"/>
    <property type="evidence" value="ECO:0007669"/>
    <property type="project" value="UniProtKB-UniRule"/>
</dbReference>
<evidence type="ECO:0000256" key="23">
    <source>
        <dbReference type="PIRNR" id="PIRNR002799"/>
    </source>
</evidence>
<feature type="domain" description="Bifunctional transglycosylase second" evidence="27">
    <location>
        <begin position="57"/>
        <end position="141"/>
    </location>
</feature>
<keyword evidence="12" id="KW-0378">Hydrolase</keyword>
<evidence type="ECO:0000256" key="12">
    <source>
        <dbReference type="ARBA" id="ARBA00022801"/>
    </source>
</evidence>
<dbReference type="SUPFAM" id="SSF53955">
    <property type="entry name" value="Lysozyme-like"/>
    <property type="match status" value="1"/>
</dbReference>
<comment type="catalytic activity">
    <reaction evidence="21">
        <text>[GlcNAc-(1-&gt;4)-Mur2Ac(oyl-L-Ala-gamma-D-Glu-L-Lys-D-Ala-D-Ala)](n)-di-trans,octa-cis-undecaprenyl diphosphate + beta-D-GlcNAc-(1-&gt;4)-Mur2Ac(oyl-L-Ala-gamma-D-Glu-L-Lys-D-Ala-D-Ala)-di-trans,octa-cis-undecaprenyl diphosphate = [GlcNAc-(1-&gt;4)-Mur2Ac(oyl-L-Ala-gamma-D-Glu-L-Lys-D-Ala-D-Ala)](n+1)-di-trans,octa-cis-undecaprenyl diphosphate + di-trans,octa-cis-undecaprenyl diphosphate + H(+)</text>
        <dbReference type="Rhea" id="RHEA:23708"/>
        <dbReference type="Rhea" id="RHEA-COMP:9602"/>
        <dbReference type="Rhea" id="RHEA-COMP:9603"/>
        <dbReference type="ChEBI" id="CHEBI:15378"/>
        <dbReference type="ChEBI" id="CHEBI:58405"/>
        <dbReference type="ChEBI" id="CHEBI:60033"/>
        <dbReference type="ChEBI" id="CHEBI:78435"/>
        <dbReference type="EC" id="2.4.99.28"/>
    </reaction>
</comment>
<dbReference type="PANTHER" id="PTHR32282">
    <property type="entry name" value="BINDING PROTEIN TRANSPEPTIDASE, PUTATIVE-RELATED"/>
    <property type="match status" value="1"/>
</dbReference>
<evidence type="ECO:0000256" key="4">
    <source>
        <dbReference type="ARBA" id="ARBA00007090"/>
    </source>
</evidence>
<evidence type="ECO:0000256" key="11">
    <source>
        <dbReference type="ARBA" id="ARBA00022679"/>
    </source>
</evidence>
<dbReference type="InParanoid" id="A0A1B4XGA3"/>
<evidence type="ECO:0000259" key="25">
    <source>
        <dbReference type="Pfam" id="PF00905"/>
    </source>
</evidence>
<evidence type="ECO:0000256" key="15">
    <source>
        <dbReference type="ARBA" id="ARBA00023136"/>
    </source>
</evidence>
<keyword evidence="8" id="KW-0121">Carboxypeptidase</keyword>
<dbReference type="GO" id="GO:0008658">
    <property type="term" value="F:penicillin binding"/>
    <property type="evidence" value="ECO:0007669"/>
    <property type="project" value="UniProtKB-UniRule"/>
</dbReference>
<feature type="active site" description="Acyl-ester intermediate; for transpeptidase activity" evidence="24">
    <location>
        <position position="456"/>
    </location>
</feature>
<sequence length="762" mass="84998">MTHFRNFFTRKRVRLMLLSLALLLSGFALYLDITVRMHFEGKRWAMPARVYARPLELYPGMKLRPEQLSLELAMLDYRVAADPREPGSYRRQGDEFTIVTRPFKFWDEAQPALTLQADFSGTHMDTLTRQDTGKPVTLARLDPVLIGGIYPAHNEDRVLVRFDEIPPHLVKGLIAIEDRQFYSHHGFSARGTARALVTIVRGGGIQGGSTLTQQLVKNFFLTPERTLRRKFTELLMAMLLELHYAKDEILEAYANEIYLGQDGNRAIHGFGLASHFYFDRPLSRLDLPQAALLVGLVKGPSSYDPRRQPARALARRNLVLQEMRKLDFITQAQYVAARAAPLGVVEKAPEGTSRYPAFVELVHRQLRRDYREDDLRSEGLQIFTTLDPLAQTSAERALTGRLTQLEKDRRLPPKSLEGAIVISHSQNGEVQALVGGRNTRFEGFNRALDAARPIGSLIKPVVYLTALERPGSYTLATLLDDSPLVWKSRGTDDWKPENYDKEFHGQVPLRVALANSYNVSTARLGLALGVRQVMDKAHRLGVERDLQTFASSLLGADSLSPLEVAQMYQTFASGGFRVPLRAIREVMMADGQPLQRYPLSVEQVIEPGPAYLVTQALQTVVQEGTADALKHYLSPDLRIAGKTGTTNDLRDSWFAGYTGDRLAVVWIGRDDNQPIQMTGAGGAMTVWGEMMARLDPDPLIPPVPENIESAWIDPATGLRADASCAGAIELPFIRGSAPTETAPCGAGSPVRTIKSWFERIFE</sequence>
<evidence type="ECO:0000256" key="21">
    <source>
        <dbReference type="ARBA" id="ARBA00049902"/>
    </source>
</evidence>
<keyword evidence="16" id="KW-0046">Antibiotic resistance</keyword>
<feature type="domain" description="Glycosyl transferase family 51" evidence="26">
    <location>
        <begin position="153"/>
        <end position="323"/>
    </location>
</feature>
<dbReference type="NCBIfam" id="TIGR02074">
    <property type="entry name" value="PBP_1a_fam"/>
    <property type="match status" value="1"/>
</dbReference>
<evidence type="ECO:0000256" key="24">
    <source>
        <dbReference type="PIRSR" id="PIRSR002799-1"/>
    </source>
</evidence>
<evidence type="ECO:0000256" key="9">
    <source>
        <dbReference type="ARBA" id="ARBA00022670"/>
    </source>
</evidence>
<dbReference type="InterPro" id="IPR011813">
    <property type="entry name" value="PBP_1b"/>
</dbReference>
<dbReference type="KEGG" id="slim:SCL_1514"/>
<feature type="active site" description="Proton donor; for transglycosylase activity" evidence="24">
    <location>
        <position position="177"/>
    </location>
</feature>
<dbReference type="GO" id="GO:0006508">
    <property type="term" value="P:proteolysis"/>
    <property type="evidence" value="ECO:0007669"/>
    <property type="project" value="UniProtKB-KW"/>
</dbReference>
<feature type="domain" description="Penicillin-binding protein transpeptidase" evidence="25">
    <location>
        <begin position="418"/>
        <end position="659"/>
    </location>
</feature>
<evidence type="ECO:0000256" key="3">
    <source>
        <dbReference type="ARBA" id="ARBA00004752"/>
    </source>
</evidence>
<dbReference type="Pfam" id="PF00912">
    <property type="entry name" value="Transgly"/>
    <property type="match status" value="1"/>
</dbReference>
<evidence type="ECO:0000256" key="20">
    <source>
        <dbReference type="ARBA" id="ARBA00034000"/>
    </source>
</evidence>
<dbReference type="Gene3D" id="3.30.2060.10">
    <property type="entry name" value="Penicillin-binding protein 1b domain"/>
    <property type="match status" value="1"/>
</dbReference>
<dbReference type="EMBL" id="AP014879">
    <property type="protein sequence ID" value="BAV33819.1"/>
    <property type="molecule type" value="Genomic_DNA"/>
</dbReference>
<proteinExistence type="inferred from homology"/>
<evidence type="ECO:0000256" key="13">
    <source>
        <dbReference type="ARBA" id="ARBA00022960"/>
    </source>
</evidence>
<evidence type="ECO:0000256" key="8">
    <source>
        <dbReference type="ARBA" id="ARBA00022645"/>
    </source>
</evidence>
<evidence type="ECO:0000256" key="19">
    <source>
        <dbReference type="ARBA" id="ARBA00032454"/>
    </source>
</evidence>
<name>A0A1B4XGA3_9GAMM</name>
<keyword evidence="13 23" id="KW-0133">Cell shape</keyword>
<dbReference type="InterPro" id="IPR023346">
    <property type="entry name" value="Lysozyme-like_dom_sf"/>
</dbReference>
<dbReference type="InterPro" id="IPR050396">
    <property type="entry name" value="Glycosyltr_51/Transpeptidase"/>
</dbReference>
<keyword evidence="7" id="KW-1003">Cell membrane</keyword>
<dbReference type="PIRSF" id="PIRSF002799">
    <property type="entry name" value="PBP_1b"/>
    <property type="match status" value="1"/>
</dbReference>
<dbReference type="InterPro" id="IPR012338">
    <property type="entry name" value="Beta-lactam/transpept-like"/>
</dbReference>
<evidence type="ECO:0000259" key="26">
    <source>
        <dbReference type="Pfam" id="PF00912"/>
    </source>
</evidence>
<dbReference type="PANTHER" id="PTHR32282:SF11">
    <property type="entry name" value="PENICILLIN-BINDING PROTEIN 1B"/>
    <property type="match status" value="1"/>
</dbReference>
<dbReference type="AlphaFoldDB" id="A0A1B4XGA3"/>
<dbReference type="Pfam" id="PF14814">
    <property type="entry name" value="UB2H"/>
    <property type="match status" value="1"/>
</dbReference>
<dbReference type="Gene3D" id="3.40.710.10">
    <property type="entry name" value="DD-peptidase/beta-lactamase superfamily"/>
    <property type="match status" value="1"/>
</dbReference>
<comment type="catalytic activity">
    <reaction evidence="20">
        <text>Preferential cleavage: (Ac)2-L-Lys-D-Ala-|-D-Ala. Also transpeptidation of peptidyl-alanyl moieties that are N-acyl substituents of D-alanine.</text>
        <dbReference type="EC" id="3.4.16.4"/>
    </reaction>
</comment>
<gene>
    <name evidence="28" type="ORF">SCL_1514</name>
</gene>
<keyword evidence="14 23" id="KW-0573">Peptidoglycan synthesis</keyword>
<comment type="pathway">
    <text evidence="3 23">Cell wall biogenesis; peptidoglycan biosynthesis.</text>
</comment>
<comment type="subcellular location">
    <subcellularLocation>
        <location evidence="2">Cell membrane</location>
    </subcellularLocation>
</comment>
<dbReference type="GO" id="GO:0030288">
    <property type="term" value="C:outer membrane-bounded periplasmic space"/>
    <property type="evidence" value="ECO:0007669"/>
    <property type="project" value="TreeGrafter"/>
</dbReference>
<evidence type="ECO:0000256" key="10">
    <source>
        <dbReference type="ARBA" id="ARBA00022676"/>
    </source>
</evidence>
<keyword evidence="18 23" id="KW-0961">Cell wall biogenesis/degradation</keyword>
<accession>A0A1B4XGA3</accession>